<dbReference type="Proteomes" id="UP001500582">
    <property type="component" value="Unassembled WGS sequence"/>
</dbReference>
<evidence type="ECO:0000259" key="5">
    <source>
        <dbReference type="PROSITE" id="PS00622"/>
    </source>
</evidence>
<accession>A0ABP8GV30</accession>
<reference evidence="7" key="1">
    <citation type="journal article" date="2019" name="Int. J. Syst. Evol. Microbiol.">
        <title>The Global Catalogue of Microorganisms (GCM) 10K type strain sequencing project: providing services to taxonomists for standard genome sequencing and annotation.</title>
        <authorList>
            <consortium name="The Broad Institute Genomics Platform"/>
            <consortium name="The Broad Institute Genome Sequencing Center for Infectious Disease"/>
            <person name="Wu L."/>
            <person name="Ma J."/>
        </authorList>
    </citation>
    <scope>NUCLEOTIDE SEQUENCE [LARGE SCALE GENOMIC DNA]</scope>
    <source>
        <strain evidence="7">JCM 17705</strain>
    </source>
</reference>
<dbReference type="EMBL" id="BAABFT010000010">
    <property type="protein sequence ID" value="GAA4330358.1"/>
    <property type="molecule type" value="Genomic_DNA"/>
</dbReference>
<comment type="similarity">
    <text evidence="1">Belongs to the sigma-70 factor family. ECF subfamily.</text>
</comment>
<feature type="domain" description="HTH luxR-type" evidence="5">
    <location>
        <begin position="149"/>
        <end position="176"/>
    </location>
</feature>
<evidence type="ECO:0000313" key="7">
    <source>
        <dbReference type="Proteomes" id="UP001500582"/>
    </source>
</evidence>
<dbReference type="InterPro" id="IPR013324">
    <property type="entry name" value="RNA_pol_sigma_r3/r4-like"/>
</dbReference>
<dbReference type="NCBIfam" id="TIGR02937">
    <property type="entry name" value="sigma70-ECF"/>
    <property type="match status" value="1"/>
</dbReference>
<dbReference type="SUPFAM" id="SSF88659">
    <property type="entry name" value="Sigma3 and sigma4 domains of RNA polymerase sigma factors"/>
    <property type="match status" value="1"/>
</dbReference>
<dbReference type="InterPro" id="IPR007627">
    <property type="entry name" value="RNA_pol_sigma70_r2"/>
</dbReference>
<dbReference type="Pfam" id="PF04542">
    <property type="entry name" value="Sigma70_r2"/>
    <property type="match status" value="1"/>
</dbReference>
<evidence type="ECO:0000313" key="6">
    <source>
        <dbReference type="EMBL" id="GAA4330358.1"/>
    </source>
</evidence>
<organism evidence="6 7">
    <name type="scientific">Mucilaginibacter gynuensis</name>
    <dbReference type="NCBI Taxonomy" id="1302236"/>
    <lineage>
        <taxon>Bacteria</taxon>
        <taxon>Pseudomonadati</taxon>
        <taxon>Bacteroidota</taxon>
        <taxon>Sphingobacteriia</taxon>
        <taxon>Sphingobacteriales</taxon>
        <taxon>Sphingobacteriaceae</taxon>
        <taxon>Mucilaginibacter</taxon>
    </lineage>
</organism>
<gene>
    <name evidence="6" type="ORF">GCM10023149_35490</name>
</gene>
<evidence type="ECO:0000256" key="3">
    <source>
        <dbReference type="ARBA" id="ARBA00023082"/>
    </source>
</evidence>
<keyword evidence="2" id="KW-0805">Transcription regulation</keyword>
<dbReference type="NCBIfam" id="TIGR02985">
    <property type="entry name" value="Sig70_bacteroi1"/>
    <property type="match status" value="1"/>
</dbReference>
<dbReference type="InterPro" id="IPR014284">
    <property type="entry name" value="RNA_pol_sigma-70_dom"/>
</dbReference>
<dbReference type="InterPro" id="IPR014327">
    <property type="entry name" value="RNA_pol_sigma70_bacteroid"/>
</dbReference>
<sequence length="197" mass="22884">MESSTTENVVLWNNMCSRNDIRSFEILFHKLNTKLIKFCVFYINNKEAAEEIVSDVFVRCWENRLTLAHINDPSTYLFVAVKNGSLNYLKKYSQVHLVQIEDSHELVFVNSYDPVKALERKELHFILDRAIDCLPMQSKLIFRLIKEDGMRYKQVAEILNISTRTVQTQLFRAIKKLTTTLVAHHIPSQHKAANAGN</sequence>
<dbReference type="PANTHER" id="PTHR43133:SF46">
    <property type="entry name" value="RNA POLYMERASE SIGMA-70 FACTOR ECF SUBFAMILY"/>
    <property type="match status" value="1"/>
</dbReference>
<dbReference type="InterPro" id="IPR039425">
    <property type="entry name" value="RNA_pol_sigma-70-like"/>
</dbReference>
<keyword evidence="7" id="KW-1185">Reference proteome</keyword>
<dbReference type="PROSITE" id="PS00622">
    <property type="entry name" value="HTH_LUXR_1"/>
    <property type="match status" value="1"/>
</dbReference>
<dbReference type="Gene3D" id="1.10.10.10">
    <property type="entry name" value="Winged helix-like DNA-binding domain superfamily/Winged helix DNA-binding domain"/>
    <property type="match status" value="1"/>
</dbReference>
<protein>
    <submittedName>
        <fullName evidence="6">RNA polymerase sigma-70 factor</fullName>
    </submittedName>
</protein>
<dbReference type="InterPro" id="IPR036388">
    <property type="entry name" value="WH-like_DNA-bd_sf"/>
</dbReference>
<comment type="caution">
    <text evidence="6">The sequence shown here is derived from an EMBL/GenBank/DDBJ whole genome shotgun (WGS) entry which is preliminary data.</text>
</comment>
<keyword evidence="3" id="KW-0731">Sigma factor</keyword>
<keyword evidence="4" id="KW-0804">Transcription</keyword>
<dbReference type="InterPro" id="IPR000792">
    <property type="entry name" value="Tscrpt_reg_LuxR_C"/>
</dbReference>
<dbReference type="CDD" id="cd06171">
    <property type="entry name" value="Sigma70_r4"/>
    <property type="match status" value="1"/>
</dbReference>
<proteinExistence type="inferred from homology"/>
<dbReference type="InterPro" id="IPR013325">
    <property type="entry name" value="RNA_pol_sigma_r2"/>
</dbReference>
<dbReference type="Gene3D" id="1.10.1740.10">
    <property type="match status" value="1"/>
</dbReference>
<dbReference type="SUPFAM" id="SSF88946">
    <property type="entry name" value="Sigma2 domain of RNA polymerase sigma factors"/>
    <property type="match status" value="1"/>
</dbReference>
<evidence type="ECO:0000256" key="4">
    <source>
        <dbReference type="ARBA" id="ARBA00023163"/>
    </source>
</evidence>
<evidence type="ECO:0000256" key="1">
    <source>
        <dbReference type="ARBA" id="ARBA00010641"/>
    </source>
</evidence>
<dbReference type="PANTHER" id="PTHR43133">
    <property type="entry name" value="RNA POLYMERASE ECF-TYPE SIGMA FACTO"/>
    <property type="match status" value="1"/>
</dbReference>
<name>A0ABP8GV30_9SPHI</name>
<dbReference type="RefSeq" id="WP_345212489.1">
    <property type="nucleotide sequence ID" value="NZ_BAABFT010000010.1"/>
</dbReference>
<dbReference type="Pfam" id="PF08281">
    <property type="entry name" value="Sigma70_r4_2"/>
    <property type="match status" value="1"/>
</dbReference>
<evidence type="ECO:0000256" key="2">
    <source>
        <dbReference type="ARBA" id="ARBA00023015"/>
    </source>
</evidence>
<dbReference type="InterPro" id="IPR013249">
    <property type="entry name" value="RNA_pol_sigma70_r4_t2"/>
</dbReference>